<dbReference type="EMBL" id="KV722696">
    <property type="protein sequence ID" value="OCH84273.1"/>
    <property type="molecule type" value="Genomic_DNA"/>
</dbReference>
<protein>
    <submittedName>
        <fullName evidence="1">Uncharacterized protein</fullName>
    </submittedName>
</protein>
<gene>
    <name evidence="1" type="ORF">OBBRIDRAFT_839831</name>
</gene>
<evidence type="ECO:0000313" key="1">
    <source>
        <dbReference type="EMBL" id="OCH84273.1"/>
    </source>
</evidence>
<name>A0A8E2AGX7_9APHY</name>
<dbReference type="Proteomes" id="UP000250043">
    <property type="component" value="Unassembled WGS sequence"/>
</dbReference>
<evidence type="ECO:0000313" key="2">
    <source>
        <dbReference type="Proteomes" id="UP000250043"/>
    </source>
</evidence>
<proteinExistence type="predicted"/>
<keyword evidence="2" id="KW-1185">Reference proteome</keyword>
<sequence length="125" mass="13286">MGGDLDHGIGDADRSLDWHVLEEDGNAEVGSSSQAETEAVQYSTFASGLHGSRSDLHDVEKAIVIVTDHPVVEGELEQNGTKSKTSPHLQFETSPIAYPTLVSTASDAQLEDANVVSATRVEMHG</sequence>
<reference evidence="1 2" key="1">
    <citation type="submission" date="2016-07" db="EMBL/GenBank/DDBJ databases">
        <title>Draft genome of the white-rot fungus Obba rivulosa 3A-2.</title>
        <authorList>
            <consortium name="DOE Joint Genome Institute"/>
            <person name="Miettinen O."/>
            <person name="Riley R."/>
            <person name="Acob R."/>
            <person name="Barry K."/>
            <person name="Cullen D."/>
            <person name="De Vries R."/>
            <person name="Hainaut M."/>
            <person name="Hatakka A."/>
            <person name="Henrissat B."/>
            <person name="Hilden K."/>
            <person name="Kuo R."/>
            <person name="Labutti K."/>
            <person name="Lipzen A."/>
            <person name="Makela M.R."/>
            <person name="Sandor L."/>
            <person name="Spatafora J.W."/>
            <person name="Grigoriev I.V."/>
            <person name="Hibbett D.S."/>
        </authorList>
    </citation>
    <scope>NUCLEOTIDE SEQUENCE [LARGE SCALE GENOMIC DNA]</scope>
    <source>
        <strain evidence="1 2">3A-2</strain>
    </source>
</reference>
<accession>A0A8E2AGX7</accession>
<organism evidence="1 2">
    <name type="scientific">Obba rivulosa</name>
    <dbReference type="NCBI Taxonomy" id="1052685"/>
    <lineage>
        <taxon>Eukaryota</taxon>
        <taxon>Fungi</taxon>
        <taxon>Dikarya</taxon>
        <taxon>Basidiomycota</taxon>
        <taxon>Agaricomycotina</taxon>
        <taxon>Agaricomycetes</taxon>
        <taxon>Polyporales</taxon>
        <taxon>Gelatoporiaceae</taxon>
        <taxon>Obba</taxon>
    </lineage>
</organism>
<dbReference type="AlphaFoldDB" id="A0A8E2AGX7"/>